<accession>A0ACC3Z1M7</accession>
<dbReference type="EMBL" id="VUJX02000004">
    <property type="protein sequence ID" value="KAL0937905.1"/>
    <property type="molecule type" value="Genomic_DNA"/>
</dbReference>
<name>A0ACC3Z1M7_COLTU</name>
<dbReference type="Proteomes" id="UP000805649">
    <property type="component" value="Unassembled WGS sequence"/>
</dbReference>
<comment type="caution">
    <text evidence="1">The sequence shown here is derived from an EMBL/GenBank/DDBJ whole genome shotgun (WGS) entry which is preliminary data.</text>
</comment>
<gene>
    <name evidence="1" type="ORF">CTRU02_207636</name>
</gene>
<organism evidence="1 2">
    <name type="scientific">Colletotrichum truncatum</name>
    <name type="common">Anthracnose fungus</name>
    <name type="synonym">Colletotrichum capsici</name>
    <dbReference type="NCBI Taxonomy" id="5467"/>
    <lineage>
        <taxon>Eukaryota</taxon>
        <taxon>Fungi</taxon>
        <taxon>Dikarya</taxon>
        <taxon>Ascomycota</taxon>
        <taxon>Pezizomycotina</taxon>
        <taxon>Sordariomycetes</taxon>
        <taxon>Hypocreomycetidae</taxon>
        <taxon>Glomerellales</taxon>
        <taxon>Glomerellaceae</taxon>
        <taxon>Colletotrichum</taxon>
        <taxon>Colletotrichum truncatum species complex</taxon>
    </lineage>
</organism>
<proteinExistence type="predicted"/>
<evidence type="ECO:0000313" key="2">
    <source>
        <dbReference type="Proteomes" id="UP000805649"/>
    </source>
</evidence>
<evidence type="ECO:0000313" key="1">
    <source>
        <dbReference type="EMBL" id="KAL0937905.1"/>
    </source>
</evidence>
<sequence length="45" mass="4831">MPDGSWKCCDCSQTNNSELCGTDEKGNMKCTNGCGHARCENCSDP</sequence>
<keyword evidence="2" id="KW-1185">Reference proteome</keyword>
<protein>
    <submittedName>
        <fullName evidence="1">Uncharacterized protein</fullName>
    </submittedName>
</protein>
<reference evidence="1 2" key="1">
    <citation type="journal article" date="2020" name="Phytopathology">
        <title>Genome Sequence Resources of Colletotrichum truncatum, C. plurivorum, C. musicola, and C. sojae: Four Species Pathogenic to Soybean (Glycine max).</title>
        <authorList>
            <person name="Rogerio F."/>
            <person name="Boufleur T.R."/>
            <person name="Ciampi-Guillardi M."/>
            <person name="Sukno S.A."/>
            <person name="Thon M.R."/>
            <person name="Massola Junior N.S."/>
            <person name="Baroncelli R."/>
        </authorList>
    </citation>
    <scope>NUCLEOTIDE SEQUENCE [LARGE SCALE GENOMIC DNA]</scope>
    <source>
        <strain evidence="1 2">CMES1059</strain>
    </source>
</reference>